<dbReference type="Pfam" id="PF01928">
    <property type="entry name" value="CYTH"/>
    <property type="match status" value="1"/>
</dbReference>
<accession>A0A0G0K4G7</accession>
<dbReference type="PANTHER" id="PTHR21028">
    <property type="entry name" value="SI:CH211-156B7.4"/>
    <property type="match status" value="1"/>
</dbReference>
<protein>
    <submittedName>
        <fullName evidence="2">Adenylyl cyclase CyaB</fullName>
    </submittedName>
</protein>
<feature type="domain" description="CYTH" evidence="1">
    <location>
        <begin position="1"/>
        <end position="168"/>
    </location>
</feature>
<dbReference type="SUPFAM" id="SSF55154">
    <property type="entry name" value="CYTH-like phosphatases"/>
    <property type="match status" value="1"/>
</dbReference>
<dbReference type="InterPro" id="IPR033469">
    <property type="entry name" value="CYTH-like_dom_sf"/>
</dbReference>
<evidence type="ECO:0000259" key="1">
    <source>
        <dbReference type="PROSITE" id="PS51707"/>
    </source>
</evidence>
<comment type="caution">
    <text evidence="2">The sequence shown here is derived from an EMBL/GenBank/DDBJ whole genome shotgun (WGS) entry which is preliminary data.</text>
</comment>
<dbReference type="SMART" id="SM01118">
    <property type="entry name" value="CYTH"/>
    <property type="match status" value="1"/>
</dbReference>
<dbReference type="InterPro" id="IPR008173">
    <property type="entry name" value="Adenylyl_cyclase_CyaB"/>
</dbReference>
<reference evidence="2 3" key="1">
    <citation type="journal article" date="2015" name="Nature">
        <title>rRNA introns, odd ribosomes, and small enigmatic genomes across a large radiation of phyla.</title>
        <authorList>
            <person name="Brown C.T."/>
            <person name="Hug L.A."/>
            <person name="Thomas B.C."/>
            <person name="Sharon I."/>
            <person name="Castelle C.J."/>
            <person name="Singh A."/>
            <person name="Wilkins M.J."/>
            <person name="Williams K.H."/>
            <person name="Banfield J.F."/>
        </authorList>
    </citation>
    <scope>NUCLEOTIDE SEQUENCE [LARGE SCALE GENOMIC DNA]</scope>
</reference>
<dbReference type="AlphaFoldDB" id="A0A0G0K4G7"/>
<sequence>MEVELRAKIKDINKVKSRLKEIGAQSVKSKDLTDYYFGDISLYEKIGHSFWIRVRVEDDKIELAYKGPTETDGVYEEHEQVLQNLDTALNIFKKMGLENPITIKKHRETYKMGEISVIIDSIEGKGDFLELELISENADKTKLFELMKQLEINESDIFEKGFITLFLQEQNSPFSKWVVN</sequence>
<gene>
    <name evidence="2" type="ORF">US96_C0056G0003</name>
</gene>
<evidence type="ECO:0000313" key="2">
    <source>
        <dbReference type="EMBL" id="KKQ73677.1"/>
    </source>
</evidence>
<name>A0A0G0K4G7_9BACT</name>
<dbReference type="PROSITE" id="PS51707">
    <property type="entry name" value="CYTH"/>
    <property type="match status" value="1"/>
</dbReference>
<dbReference type="CDD" id="cd07890">
    <property type="entry name" value="CYTH-like_AC_IV-like"/>
    <property type="match status" value="1"/>
</dbReference>
<evidence type="ECO:0000313" key="3">
    <source>
        <dbReference type="Proteomes" id="UP000034181"/>
    </source>
</evidence>
<dbReference type="Proteomes" id="UP000034181">
    <property type="component" value="Unassembled WGS sequence"/>
</dbReference>
<dbReference type="Gene3D" id="2.40.320.10">
    <property type="entry name" value="Hypothetical Protein Pfu-838710-001"/>
    <property type="match status" value="1"/>
</dbReference>
<proteinExistence type="predicted"/>
<dbReference type="NCBIfam" id="TIGR00318">
    <property type="entry name" value="cyaB"/>
    <property type="match status" value="1"/>
</dbReference>
<dbReference type="EMBL" id="LBUZ01000056">
    <property type="protein sequence ID" value="KKQ73677.1"/>
    <property type="molecule type" value="Genomic_DNA"/>
</dbReference>
<dbReference type="InterPro" id="IPR023577">
    <property type="entry name" value="CYTH_domain"/>
</dbReference>
<organism evidence="2 3">
    <name type="scientific">Candidatus Woesebacteria bacterium GW2011_GWB1_38_5b</name>
    <dbReference type="NCBI Taxonomy" id="1618569"/>
    <lineage>
        <taxon>Bacteria</taxon>
        <taxon>Candidatus Woeseibacteriota</taxon>
    </lineage>
</organism>
<dbReference type="PANTHER" id="PTHR21028:SF2">
    <property type="entry name" value="CYTH DOMAIN-CONTAINING PROTEIN"/>
    <property type="match status" value="1"/>
</dbReference>